<dbReference type="SMART" id="SM00563">
    <property type="entry name" value="PlsC"/>
    <property type="match status" value="1"/>
</dbReference>
<dbReference type="EMBL" id="UPHP01000142">
    <property type="protein sequence ID" value="VBA43846.1"/>
    <property type="molecule type" value="Genomic_DNA"/>
</dbReference>
<dbReference type="GO" id="GO:0016746">
    <property type="term" value="F:acyltransferase activity"/>
    <property type="evidence" value="ECO:0007669"/>
    <property type="project" value="InterPro"/>
</dbReference>
<dbReference type="GO" id="GO:0016020">
    <property type="term" value="C:membrane"/>
    <property type="evidence" value="ECO:0007669"/>
    <property type="project" value="TreeGrafter"/>
</dbReference>
<dbReference type="InterPro" id="IPR016676">
    <property type="entry name" value="P_lipid/glycerol_AcTrfase_prd"/>
</dbReference>
<keyword evidence="3" id="KW-1185">Reference proteome</keyword>
<dbReference type="PANTHER" id="PTHR22753">
    <property type="entry name" value="TRANSMEMBRANE PROTEIN 68"/>
    <property type="match status" value="1"/>
</dbReference>
<organism evidence="2 3">
    <name type="scientific">Mycobacterium attenuatum</name>
    <dbReference type="NCBI Taxonomy" id="2341086"/>
    <lineage>
        <taxon>Bacteria</taxon>
        <taxon>Bacillati</taxon>
        <taxon>Actinomycetota</taxon>
        <taxon>Actinomycetes</taxon>
        <taxon>Mycobacteriales</taxon>
        <taxon>Mycobacteriaceae</taxon>
        <taxon>Mycobacterium</taxon>
    </lineage>
</organism>
<evidence type="ECO:0000313" key="3">
    <source>
        <dbReference type="Proteomes" id="UP000273307"/>
    </source>
</evidence>
<name>A0A498QE44_9MYCO</name>
<evidence type="ECO:0000313" key="2">
    <source>
        <dbReference type="EMBL" id="VBA43846.1"/>
    </source>
</evidence>
<accession>A0A498QE44</accession>
<reference evidence="2 3" key="1">
    <citation type="submission" date="2018-09" db="EMBL/GenBank/DDBJ databases">
        <authorList>
            <person name="Tagini F."/>
        </authorList>
    </citation>
    <scope>NUCLEOTIDE SEQUENCE [LARGE SCALE GENOMIC DNA]</scope>
    <source>
        <strain evidence="2 3">MK136</strain>
    </source>
</reference>
<dbReference type="PANTHER" id="PTHR22753:SF14">
    <property type="entry name" value="MONOACYLGLYCEROL_DIACYLGLYCEROL O-ACYLTRANSFERASE"/>
    <property type="match status" value="1"/>
</dbReference>
<feature type="domain" description="Phospholipid/glycerol acyltransferase" evidence="1">
    <location>
        <begin position="69"/>
        <end position="188"/>
    </location>
</feature>
<dbReference type="InterPro" id="IPR002123">
    <property type="entry name" value="Plipid/glycerol_acylTrfase"/>
</dbReference>
<gene>
    <name evidence="2" type="ORF">LAUMK136_05321</name>
</gene>
<dbReference type="Pfam" id="PF01553">
    <property type="entry name" value="Acyltransferase"/>
    <property type="match status" value="1"/>
</dbReference>
<dbReference type="Proteomes" id="UP000273307">
    <property type="component" value="Unassembled WGS sequence"/>
</dbReference>
<dbReference type="PIRSF" id="PIRSF016753">
    <property type="entry name" value="P_lipid/glycerol_ac_tran_prd"/>
    <property type="match status" value="1"/>
</dbReference>
<protein>
    <recommendedName>
        <fullName evidence="1">Phospholipid/glycerol acyltransferase domain-containing protein</fullName>
    </recommendedName>
</protein>
<evidence type="ECO:0000259" key="1">
    <source>
        <dbReference type="SMART" id="SM00563"/>
    </source>
</evidence>
<dbReference type="AlphaFoldDB" id="A0A498QE44"/>
<dbReference type="SUPFAM" id="SSF69593">
    <property type="entry name" value="Glycerol-3-phosphate (1)-acyltransferase"/>
    <property type="match status" value="1"/>
</dbReference>
<sequence length="287" mass="31458">MRREDNRVLRHCDYRWAEDLSGNEIDESEISRWDPGFTSALIGAVTPVVRRWFRAEVRGLESFPPTGGALLVSNHSGGVLTPDWNVLAPAFYGRFGYGRPLYTLAHYGVFFTPFRAALGRLGVIHANRGNAIKALRSGAVVLAFPGGDYDAFRPTLAQNVIDFGGRTGYVATAMQAGVPIVPAVSIGGQETQLFVTRGNRLAKRLGLKRIRIEILPVTIGLPFGMTVFFPANMPLPTKIVYQVLEPIDIAARFGTDADAETVDTHVRAVMQAALDRLGRQRRIPILG</sequence>
<proteinExistence type="predicted"/>
<dbReference type="CDD" id="cd07987">
    <property type="entry name" value="LPLAT_MGAT-like"/>
    <property type="match status" value="1"/>
</dbReference>